<comment type="similarity">
    <text evidence="2 6">Belongs to the class-A beta-lactamase family.</text>
</comment>
<dbReference type="GO" id="GO:0046677">
    <property type="term" value="P:response to antibiotic"/>
    <property type="evidence" value="ECO:0007669"/>
    <property type="project" value="UniProtKB-UniRule"/>
</dbReference>
<evidence type="ECO:0000256" key="3">
    <source>
        <dbReference type="ARBA" id="ARBA00012865"/>
    </source>
</evidence>
<dbReference type="NCBIfam" id="NF033103">
    <property type="entry name" value="bla_class_A"/>
    <property type="match status" value="1"/>
</dbReference>
<proteinExistence type="inferred from homology"/>
<keyword evidence="4 6" id="KW-0378">Hydrolase</keyword>
<dbReference type="InterPro" id="IPR012338">
    <property type="entry name" value="Beta-lactam/transpept-like"/>
</dbReference>
<dbReference type="PROSITE" id="PS51318">
    <property type="entry name" value="TAT"/>
    <property type="match status" value="1"/>
</dbReference>
<dbReference type="SUPFAM" id="SSF56601">
    <property type="entry name" value="beta-lactamase/transpeptidase-like"/>
    <property type="match status" value="1"/>
</dbReference>
<dbReference type="RefSeq" id="WP_156898845.1">
    <property type="nucleotide sequence ID" value="NZ_LT670849.1"/>
</dbReference>
<evidence type="ECO:0000313" key="9">
    <source>
        <dbReference type="Proteomes" id="UP000184096"/>
    </source>
</evidence>
<dbReference type="InterPro" id="IPR006311">
    <property type="entry name" value="TAT_signal"/>
</dbReference>
<evidence type="ECO:0000256" key="1">
    <source>
        <dbReference type="ARBA" id="ARBA00001526"/>
    </source>
</evidence>
<reference evidence="9" key="1">
    <citation type="submission" date="2016-11" db="EMBL/GenBank/DDBJ databases">
        <authorList>
            <person name="Varghese N."/>
            <person name="Submissions S."/>
        </authorList>
    </citation>
    <scope>NUCLEOTIDE SEQUENCE [LARGE SCALE GENOMIC DNA]</scope>
    <source>
        <strain evidence="9">GAS401</strain>
    </source>
</reference>
<dbReference type="InterPro" id="IPR000871">
    <property type="entry name" value="Beta-lactam_class-A"/>
</dbReference>
<dbReference type="PANTHER" id="PTHR35333:SF3">
    <property type="entry name" value="BETA-LACTAMASE-TYPE TRANSPEPTIDASE FOLD CONTAINING PROTEIN"/>
    <property type="match status" value="1"/>
</dbReference>
<organism evidence="8 9">
    <name type="scientific">Bradyrhizobium erythrophlei</name>
    <dbReference type="NCBI Taxonomy" id="1437360"/>
    <lineage>
        <taxon>Bacteria</taxon>
        <taxon>Pseudomonadati</taxon>
        <taxon>Pseudomonadota</taxon>
        <taxon>Alphaproteobacteria</taxon>
        <taxon>Hyphomicrobiales</taxon>
        <taxon>Nitrobacteraceae</taxon>
        <taxon>Bradyrhizobium</taxon>
    </lineage>
</organism>
<dbReference type="OrthoDB" id="9784149at2"/>
<dbReference type="GO" id="GO:0008800">
    <property type="term" value="F:beta-lactamase activity"/>
    <property type="evidence" value="ECO:0007669"/>
    <property type="project" value="UniProtKB-UniRule"/>
</dbReference>
<dbReference type="PRINTS" id="PR00118">
    <property type="entry name" value="BLACTAMASEA"/>
</dbReference>
<dbReference type="PANTHER" id="PTHR35333">
    <property type="entry name" value="BETA-LACTAMASE"/>
    <property type="match status" value="1"/>
</dbReference>
<dbReference type="Gene3D" id="3.40.710.10">
    <property type="entry name" value="DD-peptidase/beta-lactamase superfamily"/>
    <property type="match status" value="1"/>
</dbReference>
<evidence type="ECO:0000256" key="4">
    <source>
        <dbReference type="ARBA" id="ARBA00022801"/>
    </source>
</evidence>
<dbReference type="PROSITE" id="PS00146">
    <property type="entry name" value="BETA_LACTAMASE_A"/>
    <property type="match status" value="1"/>
</dbReference>
<feature type="domain" description="Beta-lactamase class A catalytic" evidence="7">
    <location>
        <begin position="51"/>
        <end position="268"/>
    </location>
</feature>
<sequence>MVGRRAFLCGLGVTISGGVFPLLPARAGEEWSEKLSRNFAELEKERGGRLGVAVADTQNGNSAVYRGDERFPICSTFKTLAVAALLARVDAGQERLDRRLRFEAKDVVVYSPVSKNRAGGEGMSLAEICEAAITLSDNTAGNLLLANLGGPEGLTAYMRSLGDTVTRLDRNEPDLNEALPGDVRDTTSPFAMLSDLRTLVIGNALTAASKERLVGWLVGNKTGDARLRAGFPRDWRVGDKTGSGEKGTANDIAVVWPSANRSPLFVSVYLTGGSPEADHRNATLAAVARLVAASL</sequence>
<name>A0A1M7UV24_9BRAD</name>
<keyword evidence="9" id="KW-1185">Reference proteome</keyword>
<gene>
    <name evidence="8" type="ORF">SAMN05444170_6832</name>
</gene>
<protein>
    <recommendedName>
        <fullName evidence="3 6">Beta-lactamase</fullName>
        <ecNumber evidence="3 6">3.5.2.6</ecNumber>
    </recommendedName>
</protein>
<evidence type="ECO:0000256" key="5">
    <source>
        <dbReference type="ARBA" id="ARBA00023251"/>
    </source>
</evidence>
<dbReference type="InterPro" id="IPR045155">
    <property type="entry name" value="Beta-lactam_cat"/>
</dbReference>
<dbReference type="Proteomes" id="UP000184096">
    <property type="component" value="Chromosome I"/>
</dbReference>
<dbReference type="EC" id="3.5.2.6" evidence="3 6"/>
<dbReference type="EMBL" id="LT670849">
    <property type="protein sequence ID" value="SHN86785.1"/>
    <property type="molecule type" value="Genomic_DNA"/>
</dbReference>
<keyword evidence="5 6" id="KW-0046">Antibiotic resistance</keyword>
<comment type="catalytic activity">
    <reaction evidence="1 6">
        <text>a beta-lactam + H2O = a substituted beta-amino acid</text>
        <dbReference type="Rhea" id="RHEA:20401"/>
        <dbReference type="ChEBI" id="CHEBI:15377"/>
        <dbReference type="ChEBI" id="CHEBI:35627"/>
        <dbReference type="ChEBI" id="CHEBI:140347"/>
        <dbReference type="EC" id="3.5.2.6"/>
    </reaction>
</comment>
<evidence type="ECO:0000259" key="7">
    <source>
        <dbReference type="Pfam" id="PF13354"/>
    </source>
</evidence>
<accession>A0A1M7UV24</accession>
<dbReference type="AlphaFoldDB" id="A0A1M7UV24"/>
<evidence type="ECO:0000256" key="6">
    <source>
        <dbReference type="RuleBase" id="RU361140"/>
    </source>
</evidence>
<evidence type="ECO:0000256" key="2">
    <source>
        <dbReference type="ARBA" id="ARBA00009009"/>
    </source>
</evidence>
<dbReference type="GO" id="GO:0030655">
    <property type="term" value="P:beta-lactam antibiotic catabolic process"/>
    <property type="evidence" value="ECO:0007669"/>
    <property type="project" value="InterPro"/>
</dbReference>
<evidence type="ECO:0000313" key="8">
    <source>
        <dbReference type="EMBL" id="SHN86785.1"/>
    </source>
</evidence>
<dbReference type="Pfam" id="PF13354">
    <property type="entry name" value="Beta-lactamase2"/>
    <property type="match status" value="1"/>
</dbReference>
<dbReference type="InterPro" id="IPR023650">
    <property type="entry name" value="Beta-lactam_class-A_AS"/>
</dbReference>